<reference evidence="1" key="2">
    <citation type="journal article" date="2015" name="Fish Shellfish Immunol.">
        <title>Early steps in the European eel (Anguilla anguilla)-Vibrio vulnificus interaction in the gills: Role of the RtxA13 toxin.</title>
        <authorList>
            <person name="Callol A."/>
            <person name="Pajuelo D."/>
            <person name="Ebbesson L."/>
            <person name="Teles M."/>
            <person name="MacKenzie S."/>
            <person name="Amaro C."/>
        </authorList>
    </citation>
    <scope>NUCLEOTIDE SEQUENCE</scope>
</reference>
<dbReference type="EMBL" id="GBXM01050001">
    <property type="protein sequence ID" value="JAH58576.1"/>
    <property type="molecule type" value="Transcribed_RNA"/>
</dbReference>
<evidence type="ECO:0000313" key="1">
    <source>
        <dbReference type="EMBL" id="JAH58576.1"/>
    </source>
</evidence>
<accession>A0A0E9TYE8</accession>
<dbReference type="AlphaFoldDB" id="A0A0E9TYE8"/>
<protein>
    <submittedName>
        <fullName evidence="1">Uncharacterized protein</fullName>
    </submittedName>
</protein>
<reference evidence="1" key="1">
    <citation type="submission" date="2014-11" db="EMBL/GenBank/DDBJ databases">
        <authorList>
            <person name="Amaro Gonzalez C."/>
        </authorList>
    </citation>
    <scope>NUCLEOTIDE SEQUENCE</scope>
</reference>
<organism evidence="1">
    <name type="scientific">Anguilla anguilla</name>
    <name type="common">European freshwater eel</name>
    <name type="synonym">Muraena anguilla</name>
    <dbReference type="NCBI Taxonomy" id="7936"/>
    <lineage>
        <taxon>Eukaryota</taxon>
        <taxon>Metazoa</taxon>
        <taxon>Chordata</taxon>
        <taxon>Craniata</taxon>
        <taxon>Vertebrata</taxon>
        <taxon>Euteleostomi</taxon>
        <taxon>Actinopterygii</taxon>
        <taxon>Neopterygii</taxon>
        <taxon>Teleostei</taxon>
        <taxon>Anguilliformes</taxon>
        <taxon>Anguillidae</taxon>
        <taxon>Anguilla</taxon>
    </lineage>
</organism>
<name>A0A0E9TYE8_ANGAN</name>
<sequence length="50" mass="5363">MGANVLSIRVKGGLPSEAPPPLFFRAAADLRGRGVLFRILVHMFLLTGVT</sequence>
<proteinExistence type="predicted"/>